<sequence length="83" mass="8901">MNSGVITFLVVIFGSVFAGVATGAIAHYMGNESLAGISSPQENPTAQFVDENDNSGEGFSLINEQEILTEINDLKQRHKSSQK</sequence>
<organism evidence="1 2">
    <name type="scientific">Cyanobacterium stanieri LEGE 03274</name>
    <dbReference type="NCBI Taxonomy" id="1828756"/>
    <lineage>
        <taxon>Bacteria</taxon>
        <taxon>Bacillati</taxon>
        <taxon>Cyanobacteriota</taxon>
        <taxon>Cyanophyceae</taxon>
        <taxon>Oscillatoriophycideae</taxon>
        <taxon>Chroococcales</taxon>
        <taxon>Geminocystaceae</taxon>
        <taxon>Cyanobacterium</taxon>
    </lineage>
</organism>
<proteinExistence type="predicted"/>
<gene>
    <name evidence="1" type="ORF">IQ215_09340</name>
</gene>
<dbReference type="EMBL" id="JADEWC010000019">
    <property type="protein sequence ID" value="MBE9222896.1"/>
    <property type="molecule type" value="Genomic_DNA"/>
</dbReference>
<accession>A0ABR9V4S3</accession>
<protein>
    <submittedName>
        <fullName evidence="1">Uncharacterized protein</fullName>
    </submittedName>
</protein>
<name>A0ABR9V4S3_9CHRO</name>
<evidence type="ECO:0000313" key="2">
    <source>
        <dbReference type="Proteomes" id="UP000654604"/>
    </source>
</evidence>
<reference evidence="1 2" key="1">
    <citation type="submission" date="2020-10" db="EMBL/GenBank/DDBJ databases">
        <authorList>
            <person name="Castelo-Branco R."/>
            <person name="Eusebio N."/>
            <person name="Adriana R."/>
            <person name="Vieira A."/>
            <person name="Brugerolle De Fraissinette N."/>
            <person name="Rezende De Castro R."/>
            <person name="Schneider M.P."/>
            <person name="Vasconcelos V."/>
            <person name="Leao P.N."/>
        </authorList>
    </citation>
    <scope>NUCLEOTIDE SEQUENCE [LARGE SCALE GENOMIC DNA]</scope>
    <source>
        <strain evidence="1 2">LEGE 03274</strain>
    </source>
</reference>
<evidence type="ECO:0000313" key="1">
    <source>
        <dbReference type="EMBL" id="MBE9222896.1"/>
    </source>
</evidence>
<comment type="caution">
    <text evidence="1">The sequence shown here is derived from an EMBL/GenBank/DDBJ whole genome shotgun (WGS) entry which is preliminary data.</text>
</comment>
<dbReference type="RefSeq" id="WP_193801042.1">
    <property type="nucleotide sequence ID" value="NZ_JADEWC010000019.1"/>
</dbReference>
<dbReference type="Proteomes" id="UP000654604">
    <property type="component" value="Unassembled WGS sequence"/>
</dbReference>
<keyword evidence="2" id="KW-1185">Reference proteome</keyword>